<organism evidence="2 3">
    <name type="scientific">Anisodus tanguticus</name>
    <dbReference type="NCBI Taxonomy" id="243964"/>
    <lineage>
        <taxon>Eukaryota</taxon>
        <taxon>Viridiplantae</taxon>
        <taxon>Streptophyta</taxon>
        <taxon>Embryophyta</taxon>
        <taxon>Tracheophyta</taxon>
        <taxon>Spermatophyta</taxon>
        <taxon>Magnoliopsida</taxon>
        <taxon>eudicotyledons</taxon>
        <taxon>Gunneridae</taxon>
        <taxon>Pentapetalae</taxon>
        <taxon>asterids</taxon>
        <taxon>lamiids</taxon>
        <taxon>Solanales</taxon>
        <taxon>Solanaceae</taxon>
        <taxon>Solanoideae</taxon>
        <taxon>Hyoscyameae</taxon>
        <taxon>Anisodus</taxon>
    </lineage>
</organism>
<dbReference type="Proteomes" id="UP001291623">
    <property type="component" value="Unassembled WGS sequence"/>
</dbReference>
<evidence type="ECO:0000256" key="1">
    <source>
        <dbReference type="SAM" id="MobiDB-lite"/>
    </source>
</evidence>
<comment type="caution">
    <text evidence="2">The sequence shown here is derived from an EMBL/GenBank/DDBJ whole genome shotgun (WGS) entry which is preliminary data.</text>
</comment>
<dbReference type="EMBL" id="JAVYJV010000009">
    <property type="protein sequence ID" value="KAK4363260.1"/>
    <property type="molecule type" value="Genomic_DNA"/>
</dbReference>
<feature type="region of interest" description="Disordered" evidence="1">
    <location>
        <begin position="79"/>
        <end position="107"/>
    </location>
</feature>
<accession>A0AAE1S4I8</accession>
<evidence type="ECO:0000313" key="2">
    <source>
        <dbReference type="EMBL" id="KAK4363260.1"/>
    </source>
</evidence>
<keyword evidence="3" id="KW-1185">Reference proteome</keyword>
<dbReference type="AlphaFoldDB" id="A0AAE1S4I8"/>
<proteinExistence type="predicted"/>
<reference evidence="2" key="1">
    <citation type="submission" date="2023-12" db="EMBL/GenBank/DDBJ databases">
        <title>Genome assembly of Anisodus tanguticus.</title>
        <authorList>
            <person name="Wang Y.-J."/>
        </authorList>
    </citation>
    <scope>NUCLEOTIDE SEQUENCE</scope>
    <source>
        <strain evidence="2">KB-2021</strain>
        <tissue evidence="2">Leaf</tissue>
    </source>
</reference>
<evidence type="ECO:0000313" key="3">
    <source>
        <dbReference type="Proteomes" id="UP001291623"/>
    </source>
</evidence>
<protein>
    <submittedName>
        <fullName evidence="2">Uncharacterized protein</fullName>
    </submittedName>
</protein>
<name>A0AAE1S4I8_9SOLA</name>
<gene>
    <name evidence="2" type="ORF">RND71_018501</name>
</gene>
<sequence>MNSKNVYRFPKESLNVVDISHVNCFSCIRSVAEKRKSSPQNYSTWSTVGGRTITCRYSWWFSPYSSLYNEDFKSIAGLPLSTPTPTPQEEIGVQESGPNIGDNDENRVSSVVMNSRTVVETETEVILEQEVVNLQSSDDVKE</sequence>